<sequence length="107" mass="11807">MDVLSNRDTWMHRLEIARATGRPFRGGDDGVVAQVVRDLAQEWTGPPLVLELTEPDGQWRLGDGEPVARVRTSAIDYLWHLSGRPGEPHLEGDPAAVEALLAARVVF</sequence>
<organism evidence="1 2">
    <name type="scientific">Amycolatopsis nalaikhensis</name>
    <dbReference type="NCBI Taxonomy" id="715472"/>
    <lineage>
        <taxon>Bacteria</taxon>
        <taxon>Bacillati</taxon>
        <taxon>Actinomycetota</taxon>
        <taxon>Actinomycetes</taxon>
        <taxon>Pseudonocardiales</taxon>
        <taxon>Pseudonocardiaceae</taxon>
        <taxon>Amycolatopsis</taxon>
    </lineage>
</organism>
<dbReference type="Proteomes" id="UP001227101">
    <property type="component" value="Chromosome"/>
</dbReference>
<dbReference type="RefSeq" id="WP_285455729.1">
    <property type="nucleotide sequence ID" value="NZ_CP127173.1"/>
</dbReference>
<keyword evidence="2" id="KW-1185">Reference proteome</keyword>
<evidence type="ECO:0000313" key="2">
    <source>
        <dbReference type="Proteomes" id="UP001227101"/>
    </source>
</evidence>
<accession>A0ABY8XRS6</accession>
<protein>
    <recommendedName>
        <fullName evidence="3">MDMPI C-terminal domain-containing protein</fullName>
    </recommendedName>
</protein>
<name>A0ABY8XRS6_9PSEU</name>
<dbReference type="EMBL" id="CP127173">
    <property type="protein sequence ID" value="WIV58365.1"/>
    <property type="molecule type" value="Genomic_DNA"/>
</dbReference>
<gene>
    <name evidence="1" type="ORF">QP939_06905</name>
</gene>
<reference evidence="1 2" key="1">
    <citation type="submission" date="2023-06" db="EMBL/GenBank/DDBJ databases">
        <authorList>
            <person name="Oyuntsetseg B."/>
            <person name="Kim S.B."/>
        </authorList>
    </citation>
    <scope>NUCLEOTIDE SEQUENCE [LARGE SCALE GENOMIC DNA]</scope>
    <source>
        <strain evidence="1 2">2-2</strain>
    </source>
</reference>
<proteinExistence type="predicted"/>
<evidence type="ECO:0000313" key="1">
    <source>
        <dbReference type="EMBL" id="WIV58365.1"/>
    </source>
</evidence>
<evidence type="ECO:0008006" key="3">
    <source>
        <dbReference type="Google" id="ProtNLM"/>
    </source>
</evidence>